<evidence type="ECO:0000259" key="7">
    <source>
        <dbReference type="Pfam" id="PF10502"/>
    </source>
</evidence>
<comment type="similarity">
    <text evidence="2 6">Belongs to the peptidase S26 family.</text>
</comment>
<protein>
    <recommendedName>
        <fullName evidence="4 6">Signal peptidase I</fullName>
        <ecNumber evidence="3 6">3.4.21.89</ecNumber>
    </recommendedName>
</protein>
<accession>A0ABT8L525</accession>
<evidence type="ECO:0000313" key="9">
    <source>
        <dbReference type="Proteomes" id="UP001172083"/>
    </source>
</evidence>
<dbReference type="GO" id="GO:0009003">
    <property type="term" value="F:signal peptidase activity"/>
    <property type="evidence" value="ECO:0007669"/>
    <property type="project" value="UniProtKB-EC"/>
</dbReference>
<dbReference type="PANTHER" id="PTHR43390">
    <property type="entry name" value="SIGNAL PEPTIDASE I"/>
    <property type="match status" value="1"/>
</dbReference>
<evidence type="ECO:0000256" key="3">
    <source>
        <dbReference type="ARBA" id="ARBA00013208"/>
    </source>
</evidence>
<dbReference type="Pfam" id="PF10502">
    <property type="entry name" value="Peptidase_S26"/>
    <property type="match status" value="2"/>
</dbReference>
<gene>
    <name evidence="8" type="primary">lepB</name>
    <name evidence="8" type="ORF">QQ020_12280</name>
</gene>
<organism evidence="8 9">
    <name type="scientific">Agaribacillus aureus</name>
    <dbReference type="NCBI Taxonomy" id="3051825"/>
    <lineage>
        <taxon>Bacteria</taxon>
        <taxon>Pseudomonadati</taxon>
        <taxon>Bacteroidota</taxon>
        <taxon>Cytophagia</taxon>
        <taxon>Cytophagales</taxon>
        <taxon>Splendidivirgaceae</taxon>
        <taxon>Agaribacillus</taxon>
    </lineage>
</organism>
<keyword evidence="6" id="KW-1133">Transmembrane helix</keyword>
<feature type="domain" description="Peptidase S26" evidence="7">
    <location>
        <begin position="262"/>
        <end position="346"/>
    </location>
</feature>
<proteinExistence type="inferred from homology"/>
<comment type="subcellular location">
    <subcellularLocation>
        <location evidence="6">Membrane</location>
        <topology evidence="6">Single-pass type II membrane protein</topology>
    </subcellularLocation>
</comment>
<evidence type="ECO:0000313" key="8">
    <source>
        <dbReference type="EMBL" id="MDN5212833.1"/>
    </source>
</evidence>
<dbReference type="EC" id="3.4.21.89" evidence="3 6"/>
<dbReference type="Gene3D" id="2.10.109.10">
    <property type="entry name" value="Umud Fragment, subunit A"/>
    <property type="match status" value="1"/>
</dbReference>
<dbReference type="NCBIfam" id="TIGR02227">
    <property type="entry name" value="sigpep_I_bact"/>
    <property type="match status" value="2"/>
</dbReference>
<dbReference type="InterPro" id="IPR019758">
    <property type="entry name" value="Pept_S26A_signal_pept_1_CS"/>
</dbReference>
<evidence type="ECO:0000256" key="6">
    <source>
        <dbReference type="RuleBase" id="RU362042"/>
    </source>
</evidence>
<sequence>MILDKLKKKEKEASEDTPKKKKSVAREWLDALVFAVIAASFVRWLIFTPYTIPTSSMEKSLLVGDFLIVSKLHYGPKTPKTPLQMPLTSNYIWGTKIPSYLTWIQLPVFRLPGFSEVKNNDVVVFHYPGELQFPSDQRTPYIKRCIGIPGDSLKIDGKVIYINNKPFPVPPDMQTSFLIETKGPVKDRVFFSHDITDFYKTRNGYLVQTDYETAEKLKSMSFITKVTEEKYNAGQSEPEVFPESSRYPWNRDFFGSVAIPGRGDKITINEETLPIYDDVILSYEGNEDAEITDGKLYIDGQEVTEYTFKLDYYFMMGDNRHNSLDSRYWGFVPSDHIIGKAVFTWWSVDKNESWINVADKIRWHKIFRAIN</sequence>
<evidence type="ECO:0000256" key="1">
    <source>
        <dbReference type="ARBA" id="ARBA00000677"/>
    </source>
</evidence>
<keyword evidence="6" id="KW-0472">Membrane</keyword>
<keyword evidence="5 6" id="KW-0378">Hydrolase</keyword>
<keyword evidence="6" id="KW-0645">Protease</keyword>
<comment type="catalytic activity">
    <reaction evidence="1 6">
        <text>Cleavage of hydrophobic, N-terminal signal or leader sequences from secreted and periplasmic proteins.</text>
        <dbReference type="EC" id="3.4.21.89"/>
    </reaction>
</comment>
<dbReference type="RefSeq" id="WP_346758150.1">
    <property type="nucleotide sequence ID" value="NZ_JAUJEB010000001.1"/>
</dbReference>
<reference evidence="8" key="1">
    <citation type="submission" date="2023-06" db="EMBL/GenBank/DDBJ databases">
        <title>Genomic of Agaribacillus aureum.</title>
        <authorList>
            <person name="Wang G."/>
        </authorList>
    </citation>
    <scope>NUCLEOTIDE SEQUENCE</scope>
    <source>
        <strain evidence="8">BMA12</strain>
    </source>
</reference>
<feature type="transmembrane region" description="Helical" evidence="6">
    <location>
        <begin position="28"/>
        <end position="47"/>
    </location>
</feature>
<dbReference type="InterPro" id="IPR000223">
    <property type="entry name" value="Pept_S26A_signal_pept_1"/>
</dbReference>
<dbReference type="PRINTS" id="PR00727">
    <property type="entry name" value="LEADERPTASE"/>
</dbReference>
<dbReference type="PROSITE" id="PS00761">
    <property type="entry name" value="SPASE_I_3"/>
    <property type="match status" value="1"/>
</dbReference>
<keyword evidence="6" id="KW-0812">Transmembrane</keyword>
<keyword evidence="9" id="KW-1185">Reference proteome</keyword>
<dbReference type="SUPFAM" id="SSF51306">
    <property type="entry name" value="LexA/Signal peptidase"/>
    <property type="match status" value="1"/>
</dbReference>
<name>A0ABT8L525_9BACT</name>
<comment type="caution">
    <text evidence="8">The sequence shown here is derived from an EMBL/GenBank/DDBJ whole genome shotgun (WGS) entry which is preliminary data.</text>
</comment>
<dbReference type="PANTHER" id="PTHR43390:SF1">
    <property type="entry name" value="CHLOROPLAST PROCESSING PEPTIDASE"/>
    <property type="match status" value="1"/>
</dbReference>
<dbReference type="CDD" id="cd06530">
    <property type="entry name" value="S26_SPase_I"/>
    <property type="match status" value="2"/>
</dbReference>
<evidence type="ECO:0000256" key="4">
    <source>
        <dbReference type="ARBA" id="ARBA00019232"/>
    </source>
</evidence>
<feature type="domain" description="Peptidase S26" evidence="7">
    <location>
        <begin position="26"/>
        <end position="176"/>
    </location>
</feature>
<evidence type="ECO:0000256" key="5">
    <source>
        <dbReference type="ARBA" id="ARBA00022801"/>
    </source>
</evidence>
<dbReference type="InterPro" id="IPR019533">
    <property type="entry name" value="Peptidase_S26"/>
</dbReference>
<evidence type="ECO:0000256" key="2">
    <source>
        <dbReference type="ARBA" id="ARBA00009370"/>
    </source>
</evidence>
<dbReference type="Proteomes" id="UP001172083">
    <property type="component" value="Unassembled WGS sequence"/>
</dbReference>
<dbReference type="EMBL" id="JAUJEB010000001">
    <property type="protein sequence ID" value="MDN5212833.1"/>
    <property type="molecule type" value="Genomic_DNA"/>
</dbReference>
<dbReference type="InterPro" id="IPR036286">
    <property type="entry name" value="LexA/Signal_pep-like_sf"/>
</dbReference>